<reference evidence="4" key="1">
    <citation type="submission" date="2021-01" db="EMBL/GenBank/DDBJ databases">
        <authorList>
            <person name="Corre E."/>
            <person name="Pelletier E."/>
            <person name="Niang G."/>
            <person name="Scheremetjew M."/>
            <person name="Finn R."/>
            <person name="Kale V."/>
            <person name="Holt S."/>
            <person name="Cochrane G."/>
            <person name="Meng A."/>
            <person name="Brown T."/>
            <person name="Cohen L."/>
        </authorList>
    </citation>
    <scope>NUCLEOTIDE SEQUENCE</scope>
    <source>
        <strain evidence="4">CCMP1756</strain>
    </source>
</reference>
<feature type="chain" id="PRO_5031486672" evidence="3">
    <location>
        <begin position="19"/>
        <end position="114"/>
    </location>
</feature>
<evidence type="ECO:0000256" key="1">
    <source>
        <dbReference type="SAM" id="MobiDB-lite"/>
    </source>
</evidence>
<organism evidence="4">
    <name type="scientific">Pelagomonas calceolata</name>
    <dbReference type="NCBI Taxonomy" id="35677"/>
    <lineage>
        <taxon>Eukaryota</taxon>
        <taxon>Sar</taxon>
        <taxon>Stramenopiles</taxon>
        <taxon>Ochrophyta</taxon>
        <taxon>Pelagophyceae</taxon>
        <taxon>Pelagomonadales</taxon>
        <taxon>Pelagomonadaceae</taxon>
        <taxon>Pelagomonas</taxon>
    </lineage>
</organism>
<feature type="signal peptide" evidence="3">
    <location>
        <begin position="1"/>
        <end position="18"/>
    </location>
</feature>
<protein>
    <submittedName>
        <fullName evidence="4">Uncharacterized protein</fullName>
    </submittedName>
</protein>
<keyword evidence="2" id="KW-0812">Transmembrane</keyword>
<keyword evidence="3" id="KW-0732">Signal</keyword>
<accession>A0A7S3ZQ21</accession>
<dbReference type="PROSITE" id="PS51257">
    <property type="entry name" value="PROKAR_LIPOPROTEIN"/>
    <property type="match status" value="1"/>
</dbReference>
<evidence type="ECO:0000313" key="4">
    <source>
        <dbReference type="EMBL" id="CAE0690100.1"/>
    </source>
</evidence>
<feature type="transmembrane region" description="Helical" evidence="2">
    <location>
        <begin position="89"/>
        <end position="110"/>
    </location>
</feature>
<feature type="region of interest" description="Disordered" evidence="1">
    <location>
        <begin position="30"/>
        <end position="63"/>
    </location>
</feature>
<sequence length="114" mass="11396">MARYSFLVAAAAVVGCAAFAPARSPLALSTRRTAPKAGPFDDPDAYVAPSPPPKGRLGSSVDQDGKSNIWAVEPKMAVDQDAGASGGGLIAIGAGAVLALGLIAGAFLFINVEQ</sequence>
<keyword evidence="2" id="KW-0472">Membrane</keyword>
<dbReference type="EMBL" id="HBIW01006633">
    <property type="protein sequence ID" value="CAE0690100.1"/>
    <property type="molecule type" value="Transcribed_RNA"/>
</dbReference>
<evidence type="ECO:0000256" key="3">
    <source>
        <dbReference type="SAM" id="SignalP"/>
    </source>
</evidence>
<name>A0A7S3ZQ21_9STRA</name>
<gene>
    <name evidence="4" type="ORF">PCAL00307_LOCUS5535</name>
</gene>
<proteinExistence type="predicted"/>
<dbReference type="AlphaFoldDB" id="A0A7S3ZQ21"/>
<keyword evidence="2" id="KW-1133">Transmembrane helix</keyword>
<evidence type="ECO:0000256" key="2">
    <source>
        <dbReference type="SAM" id="Phobius"/>
    </source>
</evidence>